<dbReference type="GO" id="GO:0006508">
    <property type="term" value="P:proteolysis"/>
    <property type="evidence" value="ECO:0007669"/>
    <property type="project" value="UniProtKB-KW"/>
</dbReference>
<accession>A0A3B7MFA1</accession>
<evidence type="ECO:0000256" key="10">
    <source>
        <dbReference type="RuleBase" id="RU000594"/>
    </source>
</evidence>
<keyword evidence="12" id="KW-0449">Lipoprotein</keyword>
<organism evidence="12 13">
    <name type="scientific">Thermosynechococcus sichuanensis E542</name>
    <dbReference type="NCBI Taxonomy" id="2016101"/>
    <lineage>
        <taxon>Bacteria</taxon>
        <taxon>Bacillati</taxon>
        <taxon>Cyanobacteriota</taxon>
        <taxon>Cyanophyceae</taxon>
        <taxon>Acaryochloridales</taxon>
        <taxon>Thermosynechococcaceae</taxon>
        <taxon>Thermosynechococcus</taxon>
        <taxon>Thermosynechococcus sichuanensis</taxon>
    </lineage>
</organism>
<evidence type="ECO:0000256" key="11">
    <source>
        <dbReference type="RuleBase" id="RU004181"/>
    </source>
</evidence>
<feature type="transmembrane region" description="Helical" evidence="9">
    <location>
        <begin position="45"/>
        <end position="65"/>
    </location>
</feature>
<protein>
    <recommendedName>
        <fullName evidence="9">Lipoprotein signal peptidase</fullName>
        <ecNumber evidence="9">3.4.23.36</ecNumber>
    </recommendedName>
    <alternativeName>
        <fullName evidence="9">Prolipoprotein signal peptidase</fullName>
    </alternativeName>
    <alternativeName>
        <fullName evidence="9">Signal peptidase II</fullName>
        <shortName evidence="9">SPase II</shortName>
    </alternativeName>
</protein>
<dbReference type="PANTHER" id="PTHR33695">
    <property type="entry name" value="LIPOPROTEIN SIGNAL PEPTIDASE"/>
    <property type="match status" value="1"/>
</dbReference>
<keyword evidence="3 9" id="KW-0645">Protease</keyword>
<dbReference type="KEGG" id="tsq:D3A95_12430"/>
<comment type="function">
    <text evidence="9 10">This protein specifically catalyzes the removal of signal peptides from prolipoproteins.</text>
</comment>
<evidence type="ECO:0000256" key="2">
    <source>
        <dbReference type="ARBA" id="ARBA00022475"/>
    </source>
</evidence>
<dbReference type="GO" id="GO:0004190">
    <property type="term" value="F:aspartic-type endopeptidase activity"/>
    <property type="evidence" value="ECO:0007669"/>
    <property type="project" value="UniProtKB-UniRule"/>
</dbReference>
<evidence type="ECO:0000256" key="8">
    <source>
        <dbReference type="ARBA" id="ARBA00023136"/>
    </source>
</evidence>
<comment type="similarity">
    <text evidence="1 9 11">Belongs to the peptidase A8 family.</text>
</comment>
<evidence type="ECO:0000313" key="13">
    <source>
        <dbReference type="Proteomes" id="UP000261812"/>
    </source>
</evidence>
<evidence type="ECO:0000256" key="6">
    <source>
        <dbReference type="ARBA" id="ARBA00022801"/>
    </source>
</evidence>
<gene>
    <name evidence="9" type="primary">lspA</name>
    <name evidence="12" type="ORF">D3A95_12430</name>
</gene>
<dbReference type="EC" id="3.4.23.36" evidence="9"/>
<dbReference type="EMBL" id="CP032152">
    <property type="protein sequence ID" value="AXY68572.2"/>
    <property type="molecule type" value="Genomic_DNA"/>
</dbReference>
<sequence length="158" mass="17697">MNSRRFKIKNPLFWWAAGLALISDRLTKAWIVATYALTIPPQTTPIIPGVFHITYVTNTGAAFSLFANGSVWLRWLSLIVSLGLITWAVMGPRLDRWQQAGYGCLLGGALGNGIDRFLTGEVVDFLDFRLIQFPVFNVADIAINIGIICLLWSAWRQR</sequence>
<proteinExistence type="inferred from homology"/>
<feature type="active site" evidence="9">
    <location>
        <position position="124"/>
    </location>
</feature>
<dbReference type="PRINTS" id="PR00781">
    <property type="entry name" value="LIPOSIGPTASE"/>
</dbReference>
<evidence type="ECO:0000256" key="5">
    <source>
        <dbReference type="ARBA" id="ARBA00022750"/>
    </source>
</evidence>
<comment type="catalytic activity">
    <reaction evidence="9 10">
        <text>Release of signal peptides from bacterial membrane prolipoproteins. Hydrolyzes -Xaa-Yaa-Zaa-|-(S,diacylglyceryl)Cys-, in which Xaa is hydrophobic (preferably Leu), and Yaa (Ala or Ser) and Zaa (Gly or Ala) have small, neutral side chains.</text>
        <dbReference type="EC" id="3.4.23.36"/>
    </reaction>
</comment>
<keyword evidence="8 9" id="KW-0472">Membrane</keyword>
<dbReference type="AlphaFoldDB" id="A0A3B7MFA1"/>
<feature type="active site" evidence="9">
    <location>
        <position position="140"/>
    </location>
</feature>
<keyword evidence="5 9" id="KW-0064">Aspartyl protease</keyword>
<evidence type="ECO:0000256" key="4">
    <source>
        <dbReference type="ARBA" id="ARBA00022692"/>
    </source>
</evidence>
<dbReference type="RefSeq" id="WP_181495272.1">
    <property type="nucleotide sequence ID" value="NZ_CP032152.1"/>
</dbReference>
<dbReference type="PROSITE" id="PS00855">
    <property type="entry name" value="SPASE_II"/>
    <property type="match status" value="1"/>
</dbReference>
<evidence type="ECO:0000256" key="3">
    <source>
        <dbReference type="ARBA" id="ARBA00022670"/>
    </source>
</evidence>
<evidence type="ECO:0000256" key="1">
    <source>
        <dbReference type="ARBA" id="ARBA00006139"/>
    </source>
</evidence>
<comment type="caution">
    <text evidence="9">Lacks conserved residue(s) required for the propagation of feature annotation.</text>
</comment>
<dbReference type="Proteomes" id="UP000261812">
    <property type="component" value="Chromosome"/>
</dbReference>
<dbReference type="HAMAP" id="MF_00161">
    <property type="entry name" value="LspA"/>
    <property type="match status" value="1"/>
</dbReference>
<feature type="transmembrane region" description="Helical" evidence="9">
    <location>
        <begin position="135"/>
        <end position="155"/>
    </location>
</feature>
<dbReference type="Pfam" id="PF01252">
    <property type="entry name" value="Peptidase_A8"/>
    <property type="match status" value="1"/>
</dbReference>
<dbReference type="PANTHER" id="PTHR33695:SF1">
    <property type="entry name" value="LIPOPROTEIN SIGNAL PEPTIDASE"/>
    <property type="match status" value="1"/>
</dbReference>
<dbReference type="UniPathway" id="UPA00665"/>
<name>A0A3B7MFA1_9CYAN</name>
<dbReference type="InterPro" id="IPR001872">
    <property type="entry name" value="Peptidase_A8"/>
</dbReference>
<dbReference type="NCBIfam" id="TIGR00077">
    <property type="entry name" value="lspA"/>
    <property type="match status" value="1"/>
</dbReference>
<comment type="pathway">
    <text evidence="9">Protein modification; lipoprotein biosynthesis (signal peptide cleavage).</text>
</comment>
<evidence type="ECO:0000313" key="12">
    <source>
        <dbReference type="EMBL" id="AXY68572.2"/>
    </source>
</evidence>
<keyword evidence="13" id="KW-1185">Reference proteome</keyword>
<feature type="transmembrane region" description="Helical" evidence="9">
    <location>
        <begin position="72"/>
        <end position="90"/>
    </location>
</feature>
<keyword evidence="7 9" id="KW-1133">Transmembrane helix</keyword>
<reference evidence="13" key="1">
    <citation type="submission" date="2018-09" db="EMBL/GenBank/DDBJ databases">
        <title>Complete genome sequence of thermophilic cyanobacteria strain Thermosynechococcus elongatus PKUAC-SCTE542.</title>
        <authorList>
            <person name="Liang Y."/>
            <person name="Tang J."/>
            <person name="Daroch M."/>
        </authorList>
    </citation>
    <scope>NUCLEOTIDE SEQUENCE [LARGE SCALE GENOMIC DNA]</scope>
    <source>
        <strain evidence="13">E542</strain>
    </source>
</reference>
<comment type="subcellular location">
    <subcellularLocation>
        <location evidence="9">Cell membrane</location>
        <topology evidence="9">Multi-pass membrane protein</topology>
    </subcellularLocation>
</comment>
<dbReference type="GO" id="GO:0005886">
    <property type="term" value="C:plasma membrane"/>
    <property type="evidence" value="ECO:0007669"/>
    <property type="project" value="UniProtKB-SubCell"/>
</dbReference>
<keyword evidence="2 9" id="KW-1003">Cell membrane</keyword>
<evidence type="ECO:0000256" key="9">
    <source>
        <dbReference type="HAMAP-Rule" id="MF_00161"/>
    </source>
</evidence>
<evidence type="ECO:0000256" key="7">
    <source>
        <dbReference type="ARBA" id="ARBA00022989"/>
    </source>
</evidence>
<keyword evidence="4 9" id="KW-0812">Transmembrane</keyword>
<keyword evidence="6 9" id="KW-0378">Hydrolase</keyword>